<feature type="compositionally biased region" description="Low complexity" evidence="1">
    <location>
        <begin position="1"/>
        <end position="15"/>
    </location>
</feature>
<accession>A2YUL0</accession>
<feature type="compositionally biased region" description="Low complexity" evidence="1">
    <location>
        <begin position="41"/>
        <end position="50"/>
    </location>
</feature>
<dbReference type="Proteomes" id="UP000007015">
    <property type="component" value="Chromosome 8"/>
</dbReference>
<gene>
    <name evidence="2" type="ORF">OsI_29014</name>
</gene>
<reference evidence="2 3" key="1">
    <citation type="journal article" date="2005" name="PLoS Biol.">
        <title>The genomes of Oryza sativa: a history of duplications.</title>
        <authorList>
            <person name="Yu J."/>
            <person name="Wang J."/>
            <person name="Lin W."/>
            <person name="Li S."/>
            <person name="Li H."/>
            <person name="Zhou J."/>
            <person name="Ni P."/>
            <person name="Dong W."/>
            <person name="Hu S."/>
            <person name="Zeng C."/>
            <person name="Zhang J."/>
            <person name="Zhang Y."/>
            <person name="Li R."/>
            <person name="Xu Z."/>
            <person name="Li S."/>
            <person name="Li X."/>
            <person name="Zheng H."/>
            <person name="Cong L."/>
            <person name="Lin L."/>
            <person name="Yin J."/>
            <person name="Geng J."/>
            <person name="Li G."/>
            <person name="Shi J."/>
            <person name="Liu J."/>
            <person name="Lv H."/>
            <person name="Li J."/>
            <person name="Wang J."/>
            <person name="Deng Y."/>
            <person name="Ran L."/>
            <person name="Shi X."/>
            <person name="Wang X."/>
            <person name="Wu Q."/>
            <person name="Li C."/>
            <person name="Ren X."/>
            <person name="Wang J."/>
            <person name="Wang X."/>
            <person name="Li D."/>
            <person name="Liu D."/>
            <person name="Zhang X."/>
            <person name="Ji Z."/>
            <person name="Zhao W."/>
            <person name="Sun Y."/>
            <person name="Zhang Z."/>
            <person name="Bao J."/>
            <person name="Han Y."/>
            <person name="Dong L."/>
            <person name="Ji J."/>
            <person name="Chen P."/>
            <person name="Wu S."/>
            <person name="Liu J."/>
            <person name="Xiao Y."/>
            <person name="Bu D."/>
            <person name="Tan J."/>
            <person name="Yang L."/>
            <person name="Ye C."/>
            <person name="Zhang J."/>
            <person name="Xu J."/>
            <person name="Zhou Y."/>
            <person name="Yu Y."/>
            <person name="Zhang B."/>
            <person name="Zhuang S."/>
            <person name="Wei H."/>
            <person name="Liu B."/>
            <person name="Lei M."/>
            <person name="Yu H."/>
            <person name="Li Y."/>
            <person name="Xu H."/>
            <person name="Wei S."/>
            <person name="He X."/>
            <person name="Fang L."/>
            <person name="Zhang Z."/>
            <person name="Zhang Y."/>
            <person name="Huang X."/>
            <person name="Su Z."/>
            <person name="Tong W."/>
            <person name="Li J."/>
            <person name="Tong Z."/>
            <person name="Li S."/>
            <person name="Ye J."/>
            <person name="Wang L."/>
            <person name="Fang L."/>
            <person name="Lei T."/>
            <person name="Chen C."/>
            <person name="Chen H."/>
            <person name="Xu Z."/>
            <person name="Li H."/>
            <person name="Huang H."/>
            <person name="Zhang F."/>
            <person name="Xu H."/>
            <person name="Li N."/>
            <person name="Zhao C."/>
            <person name="Li S."/>
            <person name="Dong L."/>
            <person name="Huang Y."/>
            <person name="Li L."/>
            <person name="Xi Y."/>
            <person name="Qi Q."/>
            <person name="Li W."/>
            <person name="Zhang B."/>
            <person name="Hu W."/>
            <person name="Zhang Y."/>
            <person name="Tian X."/>
            <person name="Jiao Y."/>
            <person name="Liang X."/>
            <person name="Jin J."/>
            <person name="Gao L."/>
            <person name="Zheng W."/>
            <person name="Hao B."/>
            <person name="Liu S."/>
            <person name="Wang W."/>
            <person name="Yuan L."/>
            <person name="Cao M."/>
            <person name="McDermott J."/>
            <person name="Samudrala R."/>
            <person name="Wang J."/>
            <person name="Wong G.K."/>
            <person name="Yang H."/>
        </authorList>
    </citation>
    <scope>NUCLEOTIDE SEQUENCE [LARGE SCALE GENOMIC DNA]</scope>
    <source>
        <strain evidence="3">cv. 93-11</strain>
    </source>
</reference>
<name>A2YUL0_ORYSI</name>
<keyword evidence="3" id="KW-1185">Reference proteome</keyword>
<dbReference type="HOGENOM" id="CLU_1761821_0_0_1"/>
<feature type="compositionally biased region" description="Polar residues" evidence="1">
    <location>
        <begin position="73"/>
        <end position="86"/>
    </location>
</feature>
<evidence type="ECO:0000313" key="2">
    <source>
        <dbReference type="EMBL" id="EAZ06771.1"/>
    </source>
</evidence>
<protein>
    <submittedName>
        <fullName evidence="2">Uncharacterized protein</fullName>
    </submittedName>
</protein>
<evidence type="ECO:0000256" key="1">
    <source>
        <dbReference type="SAM" id="MobiDB-lite"/>
    </source>
</evidence>
<proteinExistence type="predicted"/>
<dbReference type="EMBL" id="CM000133">
    <property type="protein sequence ID" value="EAZ06771.1"/>
    <property type="molecule type" value="Genomic_DNA"/>
</dbReference>
<feature type="region of interest" description="Disordered" evidence="1">
    <location>
        <begin position="1"/>
        <end position="96"/>
    </location>
</feature>
<organism evidence="2 3">
    <name type="scientific">Oryza sativa subsp. indica</name>
    <name type="common">Rice</name>
    <dbReference type="NCBI Taxonomy" id="39946"/>
    <lineage>
        <taxon>Eukaryota</taxon>
        <taxon>Viridiplantae</taxon>
        <taxon>Streptophyta</taxon>
        <taxon>Embryophyta</taxon>
        <taxon>Tracheophyta</taxon>
        <taxon>Spermatophyta</taxon>
        <taxon>Magnoliopsida</taxon>
        <taxon>Liliopsida</taxon>
        <taxon>Poales</taxon>
        <taxon>Poaceae</taxon>
        <taxon>BOP clade</taxon>
        <taxon>Oryzoideae</taxon>
        <taxon>Oryzeae</taxon>
        <taxon>Oryzinae</taxon>
        <taxon>Oryza</taxon>
        <taxon>Oryza sativa</taxon>
    </lineage>
</organism>
<dbReference type="AlphaFoldDB" id="A2YUL0"/>
<dbReference type="Gramene" id="BGIOSGA027075-TA">
    <property type="protein sequence ID" value="BGIOSGA027075-PA"/>
    <property type="gene ID" value="BGIOSGA027075"/>
</dbReference>
<sequence length="148" mass="16440">MEPSSSSSTSSSARSGVPEARRHYPKLSSGKQRRLRRDGVVTKSGSTSSVQPNCRSLGLETVGRGSTELKAVTSPTEDLTLRTSSEMDLPSRGWCSGHRPSRDAWRLLFPVRSTHLTPRTSHWKGGELLRGESTHHQPVEERRGFFLR</sequence>
<evidence type="ECO:0000313" key="3">
    <source>
        <dbReference type="Proteomes" id="UP000007015"/>
    </source>
</evidence>